<feature type="domain" description="Teneurin-like YD-shell" evidence="7">
    <location>
        <begin position="1725"/>
        <end position="1833"/>
    </location>
</feature>
<dbReference type="Gene3D" id="2.130.10.130">
    <property type="entry name" value="Integrin alpha, N-terminal"/>
    <property type="match status" value="1"/>
</dbReference>
<evidence type="ECO:0000256" key="5">
    <source>
        <dbReference type="ARBA" id="ARBA00023026"/>
    </source>
</evidence>
<keyword evidence="6" id="KW-0472">Membrane</keyword>
<name>A0ABU0U6A5_9SPHI</name>
<dbReference type="InterPro" id="IPR028994">
    <property type="entry name" value="Integrin_alpha_N"/>
</dbReference>
<evidence type="ECO:0000259" key="7">
    <source>
        <dbReference type="Pfam" id="PF25023"/>
    </source>
</evidence>
<evidence type="ECO:0000313" key="8">
    <source>
        <dbReference type="EMBL" id="MDQ1150469.1"/>
    </source>
</evidence>
<evidence type="ECO:0000256" key="1">
    <source>
        <dbReference type="ARBA" id="ARBA00004613"/>
    </source>
</evidence>
<accession>A0ABU0U6A5</accession>
<sequence length="2141" mass="235641">MKRLIFLVSLFCAISIDCISQNRIQTDTIGLNKSNSSNWSLLDSIVKVNATFPSTFSIDTLKTAVSDSSSSTKASKSRLQVLAATLSPGRTEVNLDVSATGSTNYTIPFIIPPGIDGFVPELGLIYNSQSSRGTAGYGWNVFGLSSISRVGAAMYSDDRVGGVNFDLNDRFSLDGQRLLLKSGSYGGDGAEYQTEQYSNIKIVSRGVSSFGASFGPAYFEVFYPNGTKAFYGQNTNSRSRLQYGLTYIENSQGVRISYEYTTFNNNLFISKVLYGRRGTGTALNRVEFSYGAASRAEQNYVAGTGFYSDKRISKISVVANGTNYRHYIPTYSTVSTLDYDRMTEIQEFDGTETNAFAPVRFEYHNTTNMLTSSVISNLSLTGIASNNSQVLSADFTGNGSMDFILYPTGKNKFYAFYDLDPGSPYIQLGYEVNSGNFLDIFPVTWLSSTSKILPGQGMLLSKRYGLNGFKFDVYSSGTVTPVYYQYTKLWENPPENQTYFSECDMMMHSNGPRAYKIVSGDFNGDGLSDVVALSYNETIVSYEWANPCTKQFQESGSIGIFIDMDRRKTTDYISPMSYLQKPINTYDKIYTSDFNGDGKTDILVVKEGSMDVYSLNEQSLQLSFTISDTRITNNSARPTLLGDFNGDGKMDVMFATGYNNLFATFMSTGKGFIKHEKNEPFSHVQNTWDGSNTMKQYVLIPTDVNGDGKTDIIYSATTTYNSTATGNIAVTIYHNIGIDVSNRPIYGNSVSSNRSTTVRHNPIPIFLNPDQQNPNLEYGYISDNSISLFRSDKDMMKEGHLTTIFHDGVNHYIDYARLMEGANGNGLPLYNSSYDQTFPYIDIHFAPQLYVTSAIARDAAGQIGLQTFGYANAVTNADGLGFLGFGENIRSNVHTGASDVNRTYTIGIQSPQLRGANLRTFVSKNSYINNTIKNMSVSNPPPAGGAPDGATLSDYISREDHIYQTSILTNKTFVNVPIAFSLKDKLLGTYRNQRFTYDGYYNVTYHKTDVNGQGSDRSAQTYLNSTGTTYYIGRLTNRKDTTQVGTEIYTAEKQLVYTGYLPTQVKNKGHNTSFITQALTYDAFGNIIKRITTTPADGSRTETMVYEATGRFKTKYTDPDGLFESFVNSSVSGMLTSYIDKYNRNTAYTFDSWNRIKTTTDYLGKVKTNTYTKDMFNTIITATGDDGSSSVTTIDQLGQKLEQRDKTVLGTFEGRSWKYDVYGREYQVSELSQPGNYTLWNTLSFDSYGRIYQSTKYTGRVQTYSYNGLNMTVNDGIKAVTTSRNAFDMVTSLQDPGGTVTYTYFANGNLKTADFGGSIQTIEQDGWGQKTKLIDPSAGTYQYTYDGWGQVKQETSPIGQSQFVYDQAGKLSTRNFTGTGTNMQWTYTYDPTSKLLAQVALVNEDGNNSTDAYVYDTYKRLFSQTEDNSYAQFSRTFLYDAFGRINNSKIKATHKPTSTSVEKSVLTQYQNGLRRQLNLPATPDGGHILWRVDSLSLRGELAAATQGVSRTSLKYDTYGFPQQRRLYRTSGTPTTLMTLGTTFNVQREFPTSRTNSSFNWSESFGYDNLDRLTTFNDNNGSQSQQYDARGRITQNTRQGTYSYSGVSYKQQDLTLNTSASAYYQTRTPQDVSFNAFKSPIEISETGIDRISFQYNSSLGRANMFYGGVQADKMLRRFRKHYAGDGSSEIIHDTQTGQVSFILYLGGDAYSAPAIWKESKGSLPVAGALYYLHRDYLGSIVMITNQSGGIVEKRQFDAWGNIVKITDGSNNNLTKFGILDRGFTGHEHLLTVGLIHMNGRLYDSRMARFLSPDGNVQDPFNTQNYNRFAYALNNPLIYVDPNGEVLFGIPILAGIIWGAIIGAGVGAAAYSINAAITGDWSWSGFGSSIAMGAIGGAIGGGVSAIGSSGLLGSFGNTFGYNMLSQTVSSVVTTSMYGGEINLASVAGMVAGGLVGSAIPKFNPIKGSGFGTGVKNSLLELSYSAGKGALTGATSGAVQKVLGNDDKNIILNSAIGGAIGGFSNTLFNIGMMGPAMSFDDSYIPHGNDRPIHRGGGLADLFNGTGVSLGRNAYGSFLEGPDTRIEESFHYFQQKQLGFARFYGRIISEALRFGFAGAYFTKGTLENDAQIVRGNYNNRSPFPF</sequence>
<keyword evidence="2" id="KW-0964">Secreted</keyword>
<evidence type="ECO:0000256" key="3">
    <source>
        <dbReference type="ARBA" id="ARBA00022729"/>
    </source>
</evidence>
<dbReference type="NCBIfam" id="TIGR01643">
    <property type="entry name" value="YD_repeat_2x"/>
    <property type="match status" value="1"/>
</dbReference>
<dbReference type="Pfam" id="PF25023">
    <property type="entry name" value="TEN_YD-shell"/>
    <property type="match status" value="1"/>
</dbReference>
<evidence type="ECO:0000256" key="2">
    <source>
        <dbReference type="ARBA" id="ARBA00022525"/>
    </source>
</evidence>
<dbReference type="InterPro" id="IPR003284">
    <property type="entry name" value="Sal_SpvB"/>
</dbReference>
<keyword evidence="5" id="KW-0843">Virulence</keyword>
<dbReference type="RefSeq" id="WP_307186106.1">
    <property type="nucleotide sequence ID" value="NZ_JAUTBA010000001.1"/>
</dbReference>
<dbReference type="PANTHER" id="PTHR32305">
    <property type="match status" value="1"/>
</dbReference>
<dbReference type="PANTHER" id="PTHR32305:SF15">
    <property type="entry name" value="PROTEIN RHSA-RELATED"/>
    <property type="match status" value="1"/>
</dbReference>
<reference evidence="8 9" key="1">
    <citation type="submission" date="2023-07" db="EMBL/GenBank/DDBJ databases">
        <title>Functional and genomic diversity of the sorghum phyllosphere microbiome.</title>
        <authorList>
            <person name="Shade A."/>
        </authorList>
    </citation>
    <scope>NUCLEOTIDE SEQUENCE [LARGE SCALE GENOMIC DNA]</scope>
    <source>
        <strain evidence="8 9">SORGH_AS_0892</strain>
    </source>
</reference>
<dbReference type="NCBIfam" id="TIGR03696">
    <property type="entry name" value="Rhs_assc_core"/>
    <property type="match status" value="1"/>
</dbReference>
<dbReference type="InterPro" id="IPR050708">
    <property type="entry name" value="T6SS_VgrG/RHS"/>
</dbReference>
<dbReference type="InterPro" id="IPR006530">
    <property type="entry name" value="YD"/>
</dbReference>
<feature type="transmembrane region" description="Helical" evidence="6">
    <location>
        <begin position="1844"/>
        <end position="1869"/>
    </location>
</feature>
<comment type="subcellular location">
    <subcellularLocation>
        <location evidence="1">Secreted</location>
    </subcellularLocation>
</comment>
<dbReference type="InterPro" id="IPR013517">
    <property type="entry name" value="FG-GAP"/>
</dbReference>
<feature type="transmembrane region" description="Helical" evidence="6">
    <location>
        <begin position="1881"/>
        <end position="1904"/>
    </location>
</feature>
<dbReference type="Pfam" id="PF13517">
    <property type="entry name" value="FG-GAP_3"/>
    <property type="match status" value="1"/>
</dbReference>
<keyword evidence="6" id="KW-1133">Transmembrane helix</keyword>
<protein>
    <submittedName>
        <fullName evidence="8">RHS repeat-associated protein</fullName>
    </submittedName>
</protein>
<organism evidence="8 9">
    <name type="scientific">Sphingobacterium zeae</name>
    <dbReference type="NCBI Taxonomy" id="1776859"/>
    <lineage>
        <taxon>Bacteria</taxon>
        <taxon>Pseudomonadati</taxon>
        <taxon>Bacteroidota</taxon>
        <taxon>Sphingobacteriia</taxon>
        <taxon>Sphingobacteriales</taxon>
        <taxon>Sphingobacteriaceae</taxon>
        <taxon>Sphingobacterium</taxon>
    </lineage>
</organism>
<keyword evidence="6" id="KW-0812">Transmembrane</keyword>
<dbReference type="Pfam" id="PF03534">
    <property type="entry name" value="SpvB"/>
    <property type="match status" value="1"/>
</dbReference>
<proteinExistence type="predicted"/>
<keyword evidence="9" id="KW-1185">Reference proteome</keyword>
<evidence type="ECO:0000313" key="9">
    <source>
        <dbReference type="Proteomes" id="UP001244640"/>
    </source>
</evidence>
<keyword evidence="4" id="KW-0677">Repeat</keyword>
<dbReference type="InterPro" id="IPR022385">
    <property type="entry name" value="Rhs_assc_core"/>
</dbReference>
<dbReference type="Proteomes" id="UP001244640">
    <property type="component" value="Unassembled WGS sequence"/>
</dbReference>
<evidence type="ECO:0000256" key="4">
    <source>
        <dbReference type="ARBA" id="ARBA00022737"/>
    </source>
</evidence>
<dbReference type="SUPFAM" id="SSF69318">
    <property type="entry name" value="Integrin alpha N-terminal domain"/>
    <property type="match status" value="1"/>
</dbReference>
<dbReference type="Gene3D" id="2.180.10.10">
    <property type="entry name" value="RHS repeat-associated core"/>
    <property type="match status" value="1"/>
</dbReference>
<gene>
    <name evidence="8" type="ORF">QE382_002453</name>
</gene>
<keyword evidence="3" id="KW-0732">Signal</keyword>
<evidence type="ECO:0000256" key="6">
    <source>
        <dbReference type="SAM" id="Phobius"/>
    </source>
</evidence>
<comment type="caution">
    <text evidence="8">The sequence shown here is derived from an EMBL/GenBank/DDBJ whole genome shotgun (WGS) entry which is preliminary data.</text>
</comment>
<dbReference type="EMBL" id="JAUTBA010000001">
    <property type="protein sequence ID" value="MDQ1150469.1"/>
    <property type="molecule type" value="Genomic_DNA"/>
</dbReference>
<dbReference type="InterPro" id="IPR056823">
    <property type="entry name" value="TEN-like_YD-shell"/>
</dbReference>